<feature type="region of interest" description="Disordered" evidence="3">
    <location>
        <begin position="267"/>
        <end position="287"/>
    </location>
</feature>
<sequence length="494" mass="55438">MQSTIRTLKRMKEAVPFLHPVDPIALNIPHYPAIISHPMDLGTVERKIQASTPTKPEPNPPFGRYHNADEFIADVHLIFANCHAVTVFDKQIKQMPANEEVRFSSYLRLPVSNFCSPCSPRPPSRPKRDVHPPPPKDLGYTELPKRTRPKKVKDDGTQEQLRFCAKLISEMYKKQHWQIASPFYEPVDWLKLDIPAYPKIIKKPMDLLTMKKKLDNREYSDALKFYADFKLMIRNCYTFNPAGTPVHSAGMALSTLFDEKWAQLPPLKEAQSDNDDEDDDSEDEDDSAINELTSQLESVKSNLAALQSRKKKKDGKQRKSSSQPKASGSGSKAYNGSGSSKKKGKNKVPDVDEVLSFDQKKELSETIQTLEGQKLERVIQIIHEGVPEIRDSTEEIELDIDQLPQAVLLKLYNTVMRPIKAKTAGRPSGTQRHSSHGGTGGLKRKSMDEEAEAERIRLLEERIRLFDKDPTAQVAGSGASSDSSDSDSSGSDSD</sequence>
<dbReference type="InParanoid" id="A0A165PQG8"/>
<dbReference type="STRING" id="1314781.A0A165PQG8"/>
<proteinExistence type="predicted"/>
<evidence type="ECO:0000256" key="2">
    <source>
        <dbReference type="PROSITE-ProRule" id="PRU00035"/>
    </source>
</evidence>
<dbReference type="InterPro" id="IPR036427">
    <property type="entry name" value="Bromodomain-like_sf"/>
</dbReference>
<evidence type="ECO:0000313" key="6">
    <source>
        <dbReference type="EMBL" id="KZW02524.1"/>
    </source>
</evidence>
<dbReference type="InterPro" id="IPR027353">
    <property type="entry name" value="NET_dom"/>
</dbReference>
<feature type="domain" description="Bromo" evidence="4">
    <location>
        <begin position="175"/>
        <end position="247"/>
    </location>
</feature>
<dbReference type="Pfam" id="PF17035">
    <property type="entry name" value="BET"/>
    <property type="match status" value="1"/>
</dbReference>
<dbReference type="EMBL" id="KV425887">
    <property type="protein sequence ID" value="KZW02524.1"/>
    <property type="molecule type" value="Genomic_DNA"/>
</dbReference>
<dbReference type="AlphaFoldDB" id="A0A165PQG8"/>
<dbReference type="GO" id="GO:0006355">
    <property type="term" value="P:regulation of DNA-templated transcription"/>
    <property type="evidence" value="ECO:0007669"/>
    <property type="project" value="TreeGrafter"/>
</dbReference>
<dbReference type="InterPro" id="IPR050935">
    <property type="entry name" value="Bromo_chromatin_reader"/>
</dbReference>
<feature type="region of interest" description="Disordered" evidence="3">
    <location>
        <begin position="118"/>
        <end position="156"/>
    </location>
</feature>
<dbReference type="InterPro" id="IPR038336">
    <property type="entry name" value="NET_sf"/>
</dbReference>
<dbReference type="OrthoDB" id="784962at2759"/>
<keyword evidence="7" id="KW-1185">Reference proteome</keyword>
<feature type="domain" description="Bromo" evidence="4">
    <location>
        <begin position="9"/>
        <end position="93"/>
    </location>
</feature>
<evidence type="ECO:0000256" key="3">
    <source>
        <dbReference type="SAM" id="MobiDB-lite"/>
    </source>
</evidence>
<dbReference type="Proteomes" id="UP000077266">
    <property type="component" value="Unassembled WGS sequence"/>
</dbReference>
<dbReference type="Gene3D" id="1.20.920.10">
    <property type="entry name" value="Bromodomain-like"/>
    <property type="match status" value="2"/>
</dbReference>
<dbReference type="Pfam" id="PF00439">
    <property type="entry name" value="Bromodomain"/>
    <property type="match status" value="2"/>
</dbReference>
<feature type="compositionally biased region" description="Low complexity" evidence="3">
    <location>
        <begin position="320"/>
        <end position="339"/>
    </location>
</feature>
<dbReference type="PRINTS" id="PR00503">
    <property type="entry name" value="BROMODOMAIN"/>
</dbReference>
<feature type="region of interest" description="Disordered" evidence="3">
    <location>
        <begin position="467"/>
        <end position="494"/>
    </location>
</feature>
<feature type="region of interest" description="Disordered" evidence="3">
    <location>
        <begin position="422"/>
        <end position="454"/>
    </location>
</feature>
<dbReference type="InterPro" id="IPR001487">
    <property type="entry name" value="Bromodomain"/>
</dbReference>
<dbReference type="PANTHER" id="PTHR22880:SF225">
    <property type="entry name" value="BROMODOMAIN-CONTAINING PROTEIN BET-1-RELATED"/>
    <property type="match status" value="1"/>
</dbReference>
<dbReference type="GO" id="GO:0005634">
    <property type="term" value="C:nucleus"/>
    <property type="evidence" value="ECO:0007669"/>
    <property type="project" value="TreeGrafter"/>
</dbReference>
<protein>
    <submittedName>
        <fullName evidence="6">Bromodomain-containing protein</fullName>
    </submittedName>
</protein>
<name>A0A165PQG8_EXIGL</name>
<gene>
    <name evidence="6" type="ORF">EXIGLDRAFT_738191</name>
</gene>
<feature type="compositionally biased region" description="Acidic residues" evidence="3">
    <location>
        <begin position="272"/>
        <end position="287"/>
    </location>
</feature>
<evidence type="ECO:0000313" key="7">
    <source>
        <dbReference type="Proteomes" id="UP000077266"/>
    </source>
</evidence>
<dbReference type="SMART" id="SM00297">
    <property type="entry name" value="BROMO"/>
    <property type="match status" value="2"/>
</dbReference>
<keyword evidence="1 2" id="KW-0103">Bromodomain</keyword>
<evidence type="ECO:0000256" key="1">
    <source>
        <dbReference type="ARBA" id="ARBA00023117"/>
    </source>
</evidence>
<dbReference type="GO" id="GO:0006338">
    <property type="term" value="P:chromatin remodeling"/>
    <property type="evidence" value="ECO:0007669"/>
    <property type="project" value="TreeGrafter"/>
</dbReference>
<feature type="region of interest" description="Disordered" evidence="3">
    <location>
        <begin position="306"/>
        <end position="350"/>
    </location>
</feature>
<dbReference type="Gene3D" id="1.20.1270.220">
    <property type="match status" value="1"/>
</dbReference>
<feature type="compositionally biased region" description="Low complexity" evidence="3">
    <location>
        <begin position="475"/>
        <end position="494"/>
    </location>
</feature>
<dbReference type="GO" id="GO:0000785">
    <property type="term" value="C:chromatin"/>
    <property type="evidence" value="ECO:0007669"/>
    <property type="project" value="TreeGrafter"/>
</dbReference>
<evidence type="ECO:0000259" key="5">
    <source>
        <dbReference type="PROSITE" id="PS51525"/>
    </source>
</evidence>
<evidence type="ECO:0000259" key="4">
    <source>
        <dbReference type="PROSITE" id="PS50014"/>
    </source>
</evidence>
<reference evidence="6 7" key="1">
    <citation type="journal article" date="2016" name="Mol. Biol. Evol.">
        <title>Comparative Genomics of Early-Diverging Mushroom-Forming Fungi Provides Insights into the Origins of Lignocellulose Decay Capabilities.</title>
        <authorList>
            <person name="Nagy L.G."/>
            <person name="Riley R."/>
            <person name="Tritt A."/>
            <person name="Adam C."/>
            <person name="Daum C."/>
            <person name="Floudas D."/>
            <person name="Sun H."/>
            <person name="Yadav J.S."/>
            <person name="Pangilinan J."/>
            <person name="Larsson K.H."/>
            <person name="Matsuura K."/>
            <person name="Barry K."/>
            <person name="Labutti K."/>
            <person name="Kuo R."/>
            <person name="Ohm R.A."/>
            <person name="Bhattacharya S.S."/>
            <person name="Shirouzu T."/>
            <person name="Yoshinaga Y."/>
            <person name="Martin F.M."/>
            <person name="Grigoriev I.V."/>
            <person name="Hibbett D.S."/>
        </authorList>
    </citation>
    <scope>NUCLEOTIDE SEQUENCE [LARGE SCALE GENOMIC DNA]</scope>
    <source>
        <strain evidence="6 7">HHB12029</strain>
    </source>
</reference>
<accession>A0A165PQG8</accession>
<organism evidence="6 7">
    <name type="scientific">Exidia glandulosa HHB12029</name>
    <dbReference type="NCBI Taxonomy" id="1314781"/>
    <lineage>
        <taxon>Eukaryota</taxon>
        <taxon>Fungi</taxon>
        <taxon>Dikarya</taxon>
        <taxon>Basidiomycota</taxon>
        <taxon>Agaricomycotina</taxon>
        <taxon>Agaricomycetes</taxon>
        <taxon>Auriculariales</taxon>
        <taxon>Exidiaceae</taxon>
        <taxon>Exidia</taxon>
    </lineage>
</organism>
<feature type="compositionally biased region" description="Basic and acidic residues" evidence="3">
    <location>
        <begin position="445"/>
        <end position="454"/>
    </location>
</feature>
<feature type="domain" description="NET" evidence="5">
    <location>
        <begin position="345"/>
        <end position="426"/>
    </location>
</feature>
<dbReference type="PROSITE" id="PS50014">
    <property type="entry name" value="BROMODOMAIN_2"/>
    <property type="match status" value="2"/>
</dbReference>
<feature type="compositionally biased region" description="Basic residues" evidence="3">
    <location>
        <begin position="308"/>
        <end position="319"/>
    </location>
</feature>
<dbReference type="PROSITE" id="PS51525">
    <property type="entry name" value="NET"/>
    <property type="match status" value="1"/>
</dbReference>
<dbReference type="SUPFAM" id="SSF47370">
    <property type="entry name" value="Bromodomain"/>
    <property type="match status" value="2"/>
</dbReference>
<dbReference type="PANTHER" id="PTHR22880">
    <property type="entry name" value="FALZ-RELATED BROMODOMAIN-CONTAINING PROTEINS"/>
    <property type="match status" value="1"/>
</dbReference>
<dbReference type="FunCoup" id="A0A165PQG8">
    <property type="interactions" value="748"/>
</dbReference>